<keyword evidence="3" id="KW-0732">Signal</keyword>
<dbReference type="InterPro" id="IPR042357">
    <property type="entry name" value="WFDC1"/>
</dbReference>
<feature type="domain" description="WAP" evidence="5">
    <location>
        <begin position="55"/>
        <end position="105"/>
    </location>
</feature>
<dbReference type="OMA" id="ITGCTCK"/>
<dbReference type="GO" id="GO:0030414">
    <property type="term" value="F:peptidase inhibitor activity"/>
    <property type="evidence" value="ECO:0007669"/>
    <property type="project" value="InterPro"/>
</dbReference>
<sequence length="239" mass="26445">MLRKTAPWFELMFLFWVLLNGICIIGGKVNDEPTSPNHRLSPEELKSYLTQLLSQNSSFRFCPAPKLPLEEKDCKLTTCRTDDDCQSTNKSCCFNGCIFTCVTKMAPPPVIDWDDEHDVPTLRKEGEAVVRCTTSPRPAPSEPVGCPKGYICKIDDYGDPIEGRYNSGVCVPEPSAVEIGSEQEDPSGLKEKTGKETVYLPGGCILSESQYKHMQEFIARPYVVNCSCVAGSVECQISS</sequence>
<dbReference type="GO" id="GO:0001558">
    <property type="term" value="P:regulation of cell growth"/>
    <property type="evidence" value="ECO:0007669"/>
    <property type="project" value="TreeGrafter"/>
</dbReference>
<dbReference type="Pfam" id="PF00095">
    <property type="entry name" value="WAP"/>
    <property type="match status" value="1"/>
</dbReference>
<dbReference type="EMBL" id="KK118697">
    <property type="protein sequence ID" value="KFM73625.1"/>
    <property type="molecule type" value="Genomic_DNA"/>
</dbReference>
<evidence type="ECO:0000256" key="3">
    <source>
        <dbReference type="ARBA" id="ARBA00022729"/>
    </source>
</evidence>
<keyword evidence="4" id="KW-0472">Membrane</keyword>
<keyword evidence="4" id="KW-1133">Transmembrane helix</keyword>
<dbReference type="OrthoDB" id="5989673at2759"/>
<accession>A0A087U8D6</accession>
<dbReference type="PANTHER" id="PTHR14308:SF0">
    <property type="entry name" value="WAP FOUR-DISULFIDE CORE DOMAIN PROTEIN 1"/>
    <property type="match status" value="1"/>
</dbReference>
<feature type="transmembrane region" description="Helical" evidence="4">
    <location>
        <begin position="7"/>
        <end position="27"/>
    </location>
</feature>
<dbReference type="InterPro" id="IPR008197">
    <property type="entry name" value="WAP_dom"/>
</dbReference>
<comment type="function">
    <text evidence="1">Has antibacterial activity.</text>
</comment>
<proteinExistence type="predicted"/>
<keyword evidence="2" id="KW-0800">Toxin</keyword>
<gene>
    <name evidence="6" type="ORF">X975_05931</name>
</gene>
<name>A0A087U8D6_STEMI</name>
<dbReference type="PANTHER" id="PTHR14308">
    <property type="entry name" value="WAP FOUR-DISULFIDE CORE DOMAIN PROTEIN 1"/>
    <property type="match status" value="1"/>
</dbReference>
<evidence type="ECO:0000313" key="6">
    <source>
        <dbReference type="EMBL" id="KFM73625.1"/>
    </source>
</evidence>
<dbReference type="PROSITE" id="PS51390">
    <property type="entry name" value="WAP"/>
    <property type="match status" value="1"/>
</dbReference>
<keyword evidence="4" id="KW-0812">Transmembrane</keyword>
<dbReference type="InterPro" id="IPR036645">
    <property type="entry name" value="Elafin-like_sf"/>
</dbReference>
<organism evidence="6 7">
    <name type="scientific">Stegodyphus mimosarum</name>
    <name type="common">African social velvet spider</name>
    <dbReference type="NCBI Taxonomy" id="407821"/>
    <lineage>
        <taxon>Eukaryota</taxon>
        <taxon>Metazoa</taxon>
        <taxon>Ecdysozoa</taxon>
        <taxon>Arthropoda</taxon>
        <taxon>Chelicerata</taxon>
        <taxon>Arachnida</taxon>
        <taxon>Araneae</taxon>
        <taxon>Araneomorphae</taxon>
        <taxon>Entelegynae</taxon>
        <taxon>Eresoidea</taxon>
        <taxon>Eresidae</taxon>
        <taxon>Stegodyphus</taxon>
    </lineage>
</organism>
<dbReference type="Gene3D" id="4.10.75.10">
    <property type="entry name" value="Elafin-like"/>
    <property type="match status" value="1"/>
</dbReference>
<feature type="non-terminal residue" evidence="6">
    <location>
        <position position="239"/>
    </location>
</feature>
<evidence type="ECO:0000259" key="5">
    <source>
        <dbReference type="PROSITE" id="PS51390"/>
    </source>
</evidence>
<reference evidence="6 7" key="1">
    <citation type="submission" date="2013-11" db="EMBL/GenBank/DDBJ databases">
        <title>Genome sequencing of Stegodyphus mimosarum.</title>
        <authorList>
            <person name="Bechsgaard J."/>
        </authorList>
    </citation>
    <scope>NUCLEOTIDE SEQUENCE [LARGE SCALE GENOMIC DNA]</scope>
</reference>
<evidence type="ECO:0000256" key="4">
    <source>
        <dbReference type="SAM" id="Phobius"/>
    </source>
</evidence>
<dbReference type="GO" id="GO:0090729">
    <property type="term" value="F:toxin activity"/>
    <property type="evidence" value="ECO:0007669"/>
    <property type="project" value="UniProtKB-KW"/>
</dbReference>
<evidence type="ECO:0000256" key="2">
    <source>
        <dbReference type="ARBA" id="ARBA00022656"/>
    </source>
</evidence>
<evidence type="ECO:0000313" key="7">
    <source>
        <dbReference type="Proteomes" id="UP000054359"/>
    </source>
</evidence>
<protein>
    <submittedName>
        <fullName evidence="6">WAP four-disulfide core domain protein 1</fullName>
    </submittedName>
</protein>
<dbReference type="Proteomes" id="UP000054359">
    <property type="component" value="Unassembled WGS sequence"/>
</dbReference>
<dbReference type="AlphaFoldDB" id="A0A087U8D6"/>
<evidence type="ECO:0000256" key="1">
    <source>
        <dbReference type="ARBA" id="ARBA00002878"/>
    </source>
</evidence>
<dbReference type="GO" id="GO:0005615">
    <property type="term" value="C:extracellular space"/>
    <property type="evidence" value="ECO:0007669"/>
    <property type="project" value="TreeGrafter"/>
</dbReference>
<keyword evidence="7" id="KW-1185">Reference proteome</keyword>